<keyword evidence="3" id="KW-1185">Reference proteome</keyword>
<feature type="compositionally biased region" description="Acidic residues" evidence="1">
    <location>
        <begin position="450"/>
        <end position="463"/>
    </location>
</feature>
<feature type="region of interest" description="Disordered" evidence="1">
    <location>
        <begin position="2011"/>
        <end position="2067"/>
    </location>
</feature>
<feature type="compositionally biased region" description="Low complexity" evidence="1">
    <location>
        <begin position="283"/>
        <end position="319"/>
    </location>
</feature>
<feature type="region of interest" description="Disordered" evidence="1">
    <location>
        <begin position="1560"/>
        <end position="1596"/>
    </location>
</feature>
<sequence>MSHPLLSDLARRISLHPGCRVELRHHWPAPHYHKTPQDVAEEAEEVQRRQAARASASTSASAPSPLHTTAAAAAAAAMASGANAGEPFNPFDHFRVRRSPVAARKSSRHHKNHGGSDAHHTKGTSTNRPSEPFSDASLAPAAAEARRRSRTGSGSGQCAATTASSATKKKKRKKGVAATEVCNPTSMSTTTLPPSPLVASAAAPSAVLATTTTTSSSGSPLSQQHGGQGGKSGQSPCSTSHHNSNGAPSSIKKRTAKEAHEEGLHGTPASTKALNRKKKLDASKPAQSSSANRSSSSSSSSSCVNDAHSSRTSSSNSNGSGDGYRDTRCDSDLDSDELVPCRDPLHVRLPRNPVHRATTSGVPRPLHVTVRWSGVLQRRRRYNRQLRKRLEVQEGMTALPLRQATVSSSCEEAAGSEASPTPGDPHPHTSSTACKLHFSARRTSRGETGGEGEEGGAEDDNLDSPDQRGRGNDERMQDDAATATAPALQPPSTVDAVSPSGRDGTSVEARPHQEHPQQRSATSQLSQKASDGHRDAKTGLGAGGTRSRADAHVGTHAPPPRAADDEESSYTTYTVPTTAAAQQQQQQYYARQPPCKSMTMFSQSTGTVPGRTSVLGMTYSDLPTPSSSADPCGATSSQRGHRRRHNSLLIIRSPPQDSNSETIMTAAGGTCYYYSRPGVYSRVNTGSGSTNLRVTYVTNNNNGSSSINTGTAEGAANSQQQQQQPLPRLRGLAHVPRPRALTISAQGYTEMGSHGQIRSSSGSPTTVVVPDSSTYGGVPGANFSATTPPGSLPSTPLQISPGQGVSVYTHNTNSSNNVSSAAGVRGAAPTVVSPAGRQSPPPLTMKTVMRQRRRSSLLRQQQLQQRAQQQRQQKQESPFLSFFPSPEAVAAHMLAKKSSSTTTGGRVTPPQQPRAQSTAASSTAGTVAFSPLNVHVAANTHSSSPSPRPSRGPLSVDVLEGSPLPCDSVQHDKSSPPSEGNADRSRLTDPLSARLTKSYSNVTLHEDPMLLSGPAVHNYLAMHPQRDRSWLSTLDRSSSLQLMRVSQPYTSHPDVPSLAPYGATGGRGGSPSATANVPYGGGQGDESVSGGGGTNYLNYTSGNPSATPQPYGATFRSPSFPATMWVGTGDTEAHDSSLQQQQPCMHPQQHQPGSPLGVWAYNARPCFCTPSVSSAWVEQTGLGATTTAHAGRTPMMPHPGSYLGFTTNNLSSEPATPMFFPQQQRLRSLSPQQQQPGASYSAMSTPHLTQLPPPFLPSCSSSPGTVAAYGAARRSNSLLQSLPFPTSPHSPHVPEIFCKLQRSDRQRLRRRGPVLPPGTKCPGMAGRLAYDAYREAVRRGLVTEEEECSYYLSHHRYSATAPSAGKKEESLTSSTTSSPQPRSPRRVSESSPSPPAAQRSRHHSLLAPAARPLCVVSLADLRTTSPTRQSKRKNKKHSDNNAAQTTNATATAASGSVDASDSDEQRSSSRSSSGSPVWHGSDLDGSWSSPRFLYHIPRCGDDPYHRDEEALEMISVTTASSCAFGAGLEGLSWREWMPSSPLEAREEVLRSLAATSASSSATTAHTLHNSSHASAGMAAGSAHGAQLTSTMGGSFSRRLSRTQGGFSGSTSFIVPPAAAVVAAAASSFCAAPAPTSPDMAAPRNADDIELTHTTDNNNNGQPLPPQQRTQTGASSGNAGGDRSTPTAGSKRPFIAEWIVSKLQKHIEKKRQKKLLKQKKREVAAMGGGGAGAVLPLHAEEHPPLPRDAAHARGESGALRARSATSSLSEHTEASSPLSGSLALQHRHNTPSTPETIALEQLHRRTAYLAAAYQTELVIYEQKRRELLANRGDISALVERSRSRMTPEAAAAGYFYEAQGGGGGVGGGHGDAPHRLVRPLHSPEKDAVYPRITTSSSSSPPFAAKVAATARLEDAAEKENKETQKGPRGRKGGVRYGSGGAAGIGNSASSSSTTTYSTSSGSSSGYLQAVVSVASPVRTEIPSANAPSKPPPVARMTAKRGEHTAVVALENRNVAPLQDQQKQKQPQKQSKGALTSAEQRKTSMPLQERRPQTKTQHPRAGAEKAETEQMRVALDTVRMKQKSIESWIHAIRRQW</sequence>
<feature type="compositionally biased region" description="Low complexity" evidence="1">
    <location>
        <begin position="1371"/>
        <end position="1380"/>
    </location>
</feature>
<feature type="region of interest" description="Disordered" evidence="1">
    <location>
        <begin position="1914"/>
        <end position="1963"/>
    </location>
</feature>
<feature type="compositionally biased region" description="Low complexity" evidence="1">
    <location>
        <begin position="807"/>
        <end position="820"/>
    </location>
</feature>
<feature type="compositionally biased region" description="Low complexity" evidence="1">
    <location>
        <begin position="156"/>
        <end position="166"/>
    </location>
</feature>
<feature type="compositionally biased region" description="Low complexity" evidence="1">
    <location>
        <begin position="1943"/>
        <end position="1963"/>
    </location>
</feature>
<feature type="compositionally biased region" description="Polar residues" evidence="1">
    <location>
        <begin position="518"/>
        <end position="529"/>
    </location>
</feature>
<dbReference type="OMA" id="HWPAPHY"/>
<feature type="compositionally biased region" description="Low complexity" evidence="1">
    <location>
        <begin position="1440"/>
        <end position="1459"/>
    </location>
</feature>
<feature type="region of interest" description="Disordered" evidence="1">
    <location>
        <begin position="209"/>
        <end position="331"/>
    </location>
</feature>
<feature type="compositionally biased region" description="Low complexity" evidence="1">
    <location>
        <begin position="2017"/>
        <end position="2030"/>
    </location>
</feature>
<feature type="region of interest" description="Disordered" evidence="1">
    <location>
        <begin position="100"/>
        <end position="178"/>
    </location>
</feature>
<evidence type="ECO:0000313" key="3">
    <source>
        <dbReference type="Proteomes" id="UP000037923"/>
    </source>
</evidence>
<protein>
    <submittedName>
        <fullName evidence="2">Uncharacterized protein</fullName>
    </submittedName>
</protein>
<dbReference type="GeneID" id="26908437"/>
<dbReference type="OrthoDB" id="267705at2759"/>
<dbReference type="VEuPathDB" id="TriTrypDB:LpyrH10_22_1120"/>
<proteinExistence type="predicted"/>
<feature type="region of interest" description="Disordered" evidence="1">
    <location>
        <begin position="403"/>
        <end position="572"/>
    </location>
</feature>
<feature type="region of interest" description="Disordered" evidence="1">
    <location>
        <begin position="807"/>
        <end position="877"/>
    </location>
</feature>
<feature type="region of interest" description="Disordered" evidence="1">
    <location>
        <begin position="938"/>
        <end position="992"/>
    </location>
</feature>
<feature type="region of interest" description="Disordered" evidence="1">
    <location>
        <begin position="30"/>
        <end position="67"/>
    </location>
</feature>
<feature type="compositionally biased region" description="Basic and acidic residues" evidence="1">
    <location>
        <begin position="465"/>
        <end position="478"/>
    </location>
</feature>
<feature type="region of interest" description="Disordered" evidence="1">
    <location>
        <begin position="623"/>
        <end position="643"/>
    </location>
</feature>
<feature type="region of interest" description="Disordered" evidence="1">
    <location>
        <begin position="1359"/>
        <end position="1408"/>
    </location>
</feature>
<feature type="compositionally biased region" description="Low complexity" evidence="1">
    <location>
        <begin position="52"/>
        <end position="67"/>
    </location>
</feature>
<evidence type="ECO:0000313" key="2">
    <source>
        <dbReference type="EMBL" id="KPA76005.1"/>
    </source>
</evidence>
<feature type="compositionally biased region" description="Polar residues" evidence="1">
    <location>
        <begin position="236"/>
        <end position="248"/>
    </location>
</feature>
<accession>A0A0M9FTX4</accession>
<feature type="compositionally biased region" description="Gly residues" evidence="1">
    <location>
        <begin position="1079"/>
        <end position="1094"/>
    </location>
</feature>
<feature type="compositionally biased region" description="Low complexity" evidence="1">
    <location>
        <begin position="913"/>
        <end position="923"/>
    </location>
</feature>
<feature type="compositionally biased region" description="Low complexity" evidence="1">
    <location>
        <begin position="1560"/>
        <end position="1585"/>
    </location>
</feature>
<dbReference type="RefSeq" id="XP_015654444.1">
    <property type="nucleotide sequence ID" value="XM_015807049.1"/>
</dbReference>
<dbReference type="Proteomes" id="UP000037923">
    <property type="component" value="Unassembled WGS sequence"/>
</dbReference>
<comment type="caution">
    <text evidence="2">The sequence shown here is derived from an EMBL/GenBank/DDBJ whole genome shotgun (WGS) entry which is preliminary data.</text>
</comment>
<feature type="compositionally biased region" description="Low complexity" evidence="1">
    <location>
        <begin position="209"/>
        <end position="225"/>
    </location>
</feature>
<feature type="compositionally biased region" description="Basic and acidic residues" evidence="1">
    <location>
        <begin position="1914"/>
        <end position="1924"/>
    </location>
</feature>
<organism evidence="2 3">
    <name type="scientific">Leptomonas pyrrhocoris</name>
    <name type="common">Firebug parasite</name>
    <dbReference type="NCBI Taxonomy" id="157538"/>
    <lineage>
        <taxon>Eukaryota</taxon>
        <taxon>Discoba</taxon>
        <taxon>Euglenozoa</taxon>
        <taxon>Kinetoplastea</taxon>
        <taxon>Metakinetoplastina</taxon>
        <taxon>Trypanosomatida</taxon>
        <taxon>Trypanosomatidae</taxon>
        <taxon>Leishmaniinae</taxon>
        <taxon>Leptomonas</taxon>
    </lineage>
</organism>
<feature type="region of interest" description="Disordered" evidence="1">
    <location>
        <begin position="893"/>
        <end position="923"/>
    </location>
</feature>
<feature type="compositionally biased region" description="Low complexity" evidence="1">
    <location>
        <begin position="480"/>
        <end position="493"/>
    </location>
</feature>
<feature type="compositionally biased region" description="Low complexity" evidence="1">
    <location>
        <begin position="857"/>
        <end position="872"/>
    </location>
</feature>
<feature type="compositionally biased region" description="Polar residues" evidence="1">
    <location>
        <begin position="623"/>
        <end position="638"/>
    </location>
</feature>
<feature type="region of interest" description="Disordered" evidence="1">
    <location>
        <begin position="700"/>
        <end position="729"/>
    </location>
</feature>
<gene>
    <name evidence="2" type="ORF">ABB37_08152</name>
</gene>
<evidence type="ECO:0000256" key="1">
    <source>
        <dbReference type="SAM" id="MobiDB-lite"/>
    </source>
</evidence>
<feature type="compositionally biased region" description="Low complexity" evidence="1">
    <location>
        <begin position="407"/>
        <end position="419"/>
    </location>
</feature>
<feature type="compositionally biased region" description="Low complexity" evidence="1">
    <location>
        <begin position="942"/>
        <end position="955"/>
    </location>
</feature>
<feature type="region of interest" description="Disordered" evidence="1">
    <location>
        <begin position="1649"/>
        <end position="1692"/>
    </location>
</feature>
<dbReference type="EMBL" id="LGTL01000022">
    <property type="protein sequence ID" value="KPA76005.1"/>
    <property type="molecule type" value="Genomic_DNA"/>
</dbReference>
<feature type="region of interest" description="Disordered" evidence="1">
    <location>
        <begin position="1740"/>
        <end position="1790"/>
    </location>
</feature>
<feature type="region of interest" description="Disordered" evidence="1">
    <location>
        <begin position="1421"/>
        <end position="1481"/>
    </location>
</feature>
<feature type="compositionally biased region" description="Polar residues" evidence="1">
    <location>
        <begin position="2031"/>
        <end position="2044"/>
    </location>
</feature>
<name>A0A0M9FTX4_LEPPY</name>
<feature type="compositionally biased region" description="Low complexity" evidence="1">
    <location>
        <begin position="1755"/>
        <end position="1768"/>
    </location>
</feature>
<reference evidence="2 3" key="1">
    <citation type="submission" date="2015-07" db="EMBL/GenBank/DDBJ databases">
        <title>High-quality genome of monoxenous trypanosomatid Leptomonas pyrrhocoris.</title>
        <authorList>
            <person name="Flegontov P."/>
            <person name="Butenko A."/>
            <person name="Firsov S."/>
            <person name="Vlcek C."/>
            <person name="Logacheva M.D."/>
            <person name="Field M."/>
            <person name="Filatov D."/>
            <person name="Flegontova O."/>
            <person name="Gerasimov E."/>
            <person name="Jackson A.P."/>
            <person name="Kelly S."/>
            <person name="Opperdoes F."/>
            <person name="O'Reilly A."/>
            <person name="Votypka J."/>
            <person name="Yurchenko V."/>
            <person name="Lukes J."/>
        </authorList>
    </citation>
    <scope>NUCLEOTIDE SEQUENCE [LARGE SCALE GENOMIC DNA]</scope>
    <source>
        <strain evidence="2">H10</strain>
    </source>
</reference>
<feature type="compositionally biased region" description="Basic and acidic residues" evidence="1">
    <location>
        <begin position="1740"/>
        <end position="1753"/>
    </location>
</feature>
<feature type="compositionally biased region" description="Gly residues" evidence="1">
    <location>
        <begin position="1933"/>
        <end position="1942"/>
    </location>
</feature>
<feature type="region of interest" description="Disordered" evidence="1">
    <location>
        <begin position="1064"/>
        <end position="1096"/>
    </location>
</feature>
<feature type="compositionally biased region" description="Low complexity" evidence="1">
    <location>
        <begin position="700"/>
        <end position="711"/>
    </location>
</feature>